<gene>
    <name evidence="2" type="ORF">ALC60_01951</name>
</gene>
<keyword evidence="1" id="KW-0732">Signal</keyword>
<keyword evidence="3" id="KW-1185">Reference proteome</keyword>
<proteinExistence type="predicted"/>
<evidence type="ECO:0000313" key="3">
    <source>
        <dbReference type="Proteomes" id="UP000075809"/>
    </source>
</evidence>
<protein>
    <submittedName>
        <fullName evidence="2">Uncharacterized protein</fullName>
    </submittedName>
</protein>
<feature type="signal peptide" evidence="1">
    <location>
        <begin position="1"/>
        <end position="26"/>
    </location>
</feature>
<organism evidence="2 3">
    <name type="scientific">Mycetomoellerius zeteki</name>
    <dbReference type="NCBI Taxonomy" id="64791"/>
    <lineage>
        <taxon>Eukaryota</taxon>
        <taxon>Metazoa</taxon>
        <taxon>Ecdysozoa</taxon>
        <taxon>Arthropoda</taxon>
        <taxon>Hexapoda</taxon>
        <taxon>Insecta</taxon>
        <taxon>Pterygota</taxon>
        <taxon>Neoptera</taxon>
        <taxon>Endopterygota</taxon>
        <taxon>Hymenoptera</taxon>
        <taxon>Apocrita</taxon>
        <taxon>Aculeata</taxon>
        <taxon>Formicoidea</taxon>
        <taxon>Formicidae</taxon>
        <taxon>Myrmicinae</taxon>
        <taxon>Mycetomoellerius</taxon>
    </lineage>
</organism>
<feature type="chain" id="PRO_5007591887" evidence="1">
    <location>
        <begin position="27"/>
        <end position="221"/>
    </location>
</feature>
<dbReference type="EMBL" id="KQ982194">
    <property type="protein sequence ID" value="KYQ59116.1"/>
    <property type="molecule type" value="Genomic_DNA"/>
</dbReference>
<dbReference type="Proteomes" id="UP000075809">
    <property type="component" value="Unassembled WGS sequence"/>
</dbReference>
<name>A0A151XFF8_9HYME</name>
<accession>A0A151XFF8</accession>
<reference evidence="2 3" key="1">
    <citation type="submission" date="2015-09" db="EMBL/GenBank/DDBJ databases">
        <title>Trachymyrmex zeteki WGS genome.</title>
        <authorList>
            <person name="Nygaard S."/>
            <person name="Hu H."/>
            <person name="Boomsma J."/>
            <person name="Zhang G."/>
        </authorList>
    </citation>
    <scope>NUCLEOTIDE SEQUENCE [LARGE SCALE GENOMIC DNA]</scope>
    <source>
        <strain evidence="2">Tzet28-1</strain>
        <tissue evidence="2">Whole body</tissue>
    </source>
</reference>
<evidence type="ECO:0000313" key="2">
    <source>
        <dbReference type="EMBL" id="KYQ59116.1"/>
    </source>
</evidence>
<dbReference type="AlphaFoldDB" id="A0A151XFF8"/>
<evidence type="ECO:0000256" key="1">
    <source>
        <dbReference type="SAM" id="SignalP"/>
    </source>
</evidence>
<sequence length="221" mass="24313">MHYRDVHHAQVCACLCLAFGAAICAANCGFQGDWPEGQIRTVCDAEVDADTTPAIITVAGNADLHRERQRAIKVHGFHESCLKHMPYASVTVTGTSISNCRVVSTSIYAVGSDRRRSSYHKKRFYRLCRHSSCPCIFRRSMHGLADRDIGGRSAGYGSPEVGGPSPPTRSTLLDSVVDVIHDMIRSYVESFHGRIETQNLRKITTTLSSITCSRRRDGSPA</sequence>